<comment type="caution">
    <text evidence="1">The sequence shown here is derived from an EMBL/GenBank/DDBJ whole genome shotgun (WGS) entry which is preliminary data.</text>
</comment>
<dbReference type="AlphaFoldDB" id="A0A1X2J1D0"/>
<dbReference type="EMBL" id="MCGE01000001">
    <property type="protein sequence ID" value="ORZ25622.1"/>
    <property type="molecule type" value="Genomic_DNA"/>
</dbReference>
<evidence type="ECO:0000313" key="2">
    <source>
        <dbReference type="Proteomes" id="UP000193560"/>
    </source>
</evidence>
<dbReference type="Proteomes" id="UP000193560">
    <property type="component" value="Unassembled WGS sequence"/>
</dbReference>
<keyword evidence="2" id="KW-1185">Reference proteome</keyword>
<protein>
    <submittedName>
        <fullName evidence="1">Uncharacterized protein</fullName>
    </submittedName>
</protein>
<name>A0A1X2J1D0_9FUNG</name>
<feature type="non-terminal residue" evidence="1">
    <location>
        <position position="1"/>
    </location>
</feature>
<reference evidence="1 2" key="1">
    <citation type="submission" date="2016-07" db="EMBL/GenBank/DDBJ databases">
        <title>Pervasive Adenine N6-methylation of Active Genes in Fungi.</title>
        <authorList>
            <consortium name="DOE Joint Genome Institute"/>
            <person name="Mondo S.J."/>
            <person name="Dannebaum R.O."/>
            <person name="Kuo R.C."/>
            <person name="Labutti K."/>
            <person name="Haridas S."/>
            <person name="Kuo A."/>
            <person name="Salamov A."/>
            <person name="Ahrendt S.R."/>
            <person name="Lipzen A."/>
            <person name="Sullivan W."/>
            <person name="Andreopoulos W.B."/>
            <person name="Clum A."/>
            <person name="Lindquist E."/>
            <person name="Daum C."/>
            <person name="Ramamoorthy G.K."/>
            <person name="Gryganskyi A."/>
            <person name="Culley D."/>
            <person name="Magnuson J.K."/>
            <person name="James T.Y."/>
            <person name="O'Malley M.A."/>
            <person name="Stajich J.E."/>
            <person name="Spatafora J.W."/>
            <person name="Visel A."/>
            <person name="Grigoriev I.V."/>
        </authorList>
    </citation>
    <scope>NUCLEOTIDE SEQUENCE [LARGE SCALE GENOMIC DNA]</scope>
    <source>
        <strain evidence="1 2">NRRL 1336</strain>
    </source>
</reference>
<gene>
    <name evidence="1" type="ORF">BCR42DRAFT_400565</name>
</gene>
<sequence length="58" mass="6673">TLSESSPETTPTLLYLSPYNTLYPLDIEDIYSINYSIQENTNHSHLFDITICLLHLSQ</sequence>
<organism evidence="1 2">
    <name type="scientific">Absidia repens</name>
    <dbReference type="NCBI Taxonomy" id="90262"/>
    <lineage>
        <taxon>Eukaryota</taxon>
        <taxon>Fungi</taxon>
        <taxon>Fungi incertae sedis</taxon>
        <taxon>Mucoromycota</taxon>
        <taxon>Mucoromycotina</taxon>
        <taxon>Mucoromycetes</taxon>
        <taxon>Mucorales</taxon>
        <taxon>Cunninghamellaceae</taxon>
        <taxon>Absidia</taxon>
    </lineage>
</organism>
<proteinExistence type="predicted"/>
<evidence type="ECO:0000313" key="1">
    <source>
        <dbReference type="EMBL" id="ORZ25622.1"/>
    </source>
</evidence>
<accession>A0A1X2J1D0</accession>